<evidence type="ECO:0000256" key="10">
    <source>
        <dbReference type="PROSITE-ProRule" id="PRU00169"/>
    </source>
</evidence>
<dbReference type="InterPro" id="IPR036890">
    <property type="entry name" value="HATPase_C_sf"/>
</dbReference>
<evidence type="ECO:0000256" key="5">
    <source>
        <dbReference type="ARBA" id="ARBA00022679"/>
    </source>
</evidence>
<protein>
    <recommendedName>
        <fullName evidence="3">Chemotaxis protein CheA</fullName>
        <ecNumber evidence="2">2.7.13.3</ecNumber>
    </recommendedName>
</protein>
<dbReference type="SMART" id="SM00448">
    <property type="entry name" value="REC"/>
    <property type="match status" value="1"/>
</dbReference>
<dbReference type="Gene3D" id="1.20.120.160">
    <property type="entry name" value="HPT domain"/>
    <property type="match status" value="3"/>
</dbReference>
<dbReference type="PROSITE" id="PS50110">
    <property type="entry name" value="RESPONSE_REGULATORY"/>
    <property type="match status" value="1"/>
</dbReference>
<dbReference type="Pfam" id="PF01584">
    <property type="entry name" value="CheW"/>
    <property type="match status" value="1"/>
</dbReference>
<evidence type="ECO:0000256" key="7">
    <source>
        <dbReference type="ARBA" id="ARBA00023012"/>
    </source>
</evidence>
<dbReference type="Gene3D" id="2.30.30.40">
    <property type="entry name" value="SH3 Domains"/>
    <property type="match status" value="1"/>
</dbReference>
<feature type="modified residue" description="Phosphohistidine" evidence="9">
    <location>
        <position position="1480"/>
    </location>
</feature>
<dbReference type="EMBL" id="QURR01000019">
    <property type="protein sequence ID" value="RGE43309.1"/>
    <property type="molecule type" value="Genomic_DNA"/>
</dbReference>
<evidence type="ECO:0000259" key="15">
    <source>
        <dbReference type="PROSITE" id="PS50851"/>
    </source>
</evidence>
<feature type="region of interest" description="Disordered" evidence="12">
    <location>
        <begin position="1350"/>
        <end position="1376"/>
    </location>
</feature>
<dbReference type="InterPro" id="IPR005467">
    <property type="entry name" value="His_kinase_dom"/>
</dbReference>
<feature type="modified residue" description="Phosphohistidine" evidence="9">
    <location>
        <position position="1217"/>
    </location>
</feature>
<dbReference type="Pfam" id="PF01627">
    <property type="entry name" value="Hpt"/>
    <property type="match status" value="3"/>
</dbReference>
<dbReference type="InterPro" id="IPR036061">
    <property type="entry name" value="CheW-like_dom_sf"/>
</dbReference>
<dbReference type="Pfam" id="PF26379">
    <property type="entry name" value="FimL_2nd"/>
    <property type="match status" value="1"/>
</dbReference>
<feature type="domain" description="HPt" evidence="16">
    <location>
        <begin position="1171"/>
        <end position="1273"/>
    </location>
</feature>
<gene>
    <name evidence="17" type="ORF">DZC30_15040</name>
</gene>
<keyword evidence="18" id="KW-1185">Reference proteome</keyword>
<reference evidence="17 18" key="1">
    <citation type="submission" date="2018-08" db="EMBL/GenBank/DDBJ databases">
        <title>Comamonas testosteroni strain SWCO2.</title>
        <authorList>
            <person name="Jiang N."/>
            <person name="Zhang X.Z."/>
        </authorList>
    </citation>
    <scope>NUCLEOTIDE SEQUENCE [LARGE SCALE GENOMIC DNA]</scope>
    <source>
        <strain evidence="17 18">SWCO2</strain>
    </source>
</reference>
<dbReference type="Proteomes" id="UP000261948">
    <property type="component" value="Unassembled WGS sequence"/>
</dbReference>
<dbReference type="OrthoDB" id="9803176at2"/>
<keyword evidence="11" id="KW-0175">Coiled coil</keyword>
<dbReference type="FunFam" id="3.30.565.10:FF:000016">
    <property type="entry name" value="Chemotaxis protein CheA, putative"/>
    <property type="match status" value="1"/>
</dbReference>
<dbReference type="SMART" id="SM00073">
    <property type="entry name" value="HPT"/>
    <property type="match status" value="3"/>
</dbReference>
<feature type="region of interest" description="Disordered" evidence="12">
    <location>
        <begin position="1021"/>
        <end position="1054"/>
    </location>
</feature>
<feature type="domain" description="Histidine kinase" evidence="13">
    <location>
        <begin position="1726"/>
        <end position="1926"/>
    </location>
</feature>
<feature type="coiled-coil region" evidence="11">
    <location>
        <begin position="1709"/>
        <end position="1736"/>
    </location>
</feature>
<feature type="modified residue" description="Phosphohistidine" evidence="9">
    <location>
        <position position="838"/>
    </location>
</feature>
<dbReference type="SUPFAM" id="SSF55874">
    <property type="entry name" value="ATPase domain of HSP90 chaperone/DNA topoisomerase II/histidine kinase"/>
    <property type="match status" value="1"/>
</dbReference>
<dbReference type="CDD" id="cd00088">
    <property type="entry name" value="HPT"/>
    <property type="match status" value="2"/>
</dbReference>
<dbReference type="GO" id="GO:0006935">
    <property type="term" value="P:chemotaxis"/>
    <property type="evidence" value="ECO:0007669"/>
    <property type="project" value="InterPro"/>
</dbReference>
<evidence type="ECO:0000313" key="17">
    <source>
        <dbReference type="EMBL" id="RGE43309.1"/>
    </source>
</evidence>
<dbReference type="InterPro" id="IPR036641">
    <property type="entry name" value="HPT_dom_sf"/>
</dbReference>
<dbReference type="PANTHER" id="PTHR43395:SF8">
    <property type="entry name" value="HISTIDINE KINASE"/>
    <property type="match status" value="1"/>
</dbReference>
<feature type="domain" description="HPt" evidence="16">
    <location>
        <begin position="1433"/>
        <end position="1535"/>
    </location>
</feature>
<organism evidence="17 18">
    <name type="scientific">Comamonas testosteroni</name>
    <name type="common">Pseudomonas testosteroni</name>
    <dbReference type="NCBI Taxonomy" id="285"/>
    <lineage>
        <taxon>Bacteria</taxon>
        <taxon>Pseudomonadati</taxon>
        <taxon>Pseudomonadota</taxon>
        <taxon>Betaproteobacteria</taxon>
        <taxon>Burkholderiales</taxon>
        <taxon>Comamonadaceae</taxon>
        <taxon>Comamonas</taxon>
    </lineage>
</organism>
<comment type="catalytic activity">
    <reaction evidence="1">
        <text>ATP + protein L-histidine = ADP + protein N-phospho-L-histidine.</text>
        <dbReference type="EC" id="2.7.13.3"/>
    </reaction>
</comment>
<dbReference type="PRINTS" id="PR00344">
    <property type="entry name" value="BCTRLSENSOR"/>
</dbReference>
<evidence type="ECO:0000256" key="1">
    <source>
        <dbReference type="ARBA" id="ARBA00000085"/>
    </source>
</evidence>
<dbReference type="SUPFAM" id="SSF50341">
    <property type="entry name" value="CheW-like"/>
    <property type="match status" value="1"/>
</dbReference>
<dbReference type="PROSITE" id="PS50109">
    <property type="entry name" value="HIS_KIN"/>
    <property type="match status" value="1"/>
</dbReference>
<dbReference type="SUPFAM" id="SSF52172">
    <property type="entry name" value="CheY-like"/>
    <property type="match status" value="1"/>
</dbReference>
<evidence type="ECO:0000259" key="13">
    <source>
        <dbReference type="PROSITE" id="PS50109"/>
    </source>
</evidence>
<evidence type="ECO:0000313" key="18">
    <source>
        <dbReference type="Proteomes" id="UP000261948"/>
    </source>
</evidence>
<feature type="domain" description="HPt" evidence="16">
    <location>
        <begin position="791"/>
        <end position="891"/>
    </location>
</feature>
<dbReference type="Pfam" id="PF00072">
    <property type="entry name" value="Response_reg"/>
    <property type="match status" value="1"/>
</dbReference>
<dbReference type="Pfam" id="PF02518">
    <property type="entry name" value="HATPase_c"/>
    <property type="match status" value="1"/>
</dbReference>
<dbReference type="SMART" id="SM01231">
    <property type="entry name" value="H-kinase_dim"/>
    <property type="match status" value="1"/>
</dbReference>
<keyword evidence="5" id="KW-0808">Transferase</keyword>
<dbReference type="GO" id="GO:0005737">
    <property type="term" value="C:cytoplasm"/>
    <property type="evidence" value="ECO:0007669"/>
    <property type="project" value="InterPro"/>
</dbReference>
<dbReference type="InterPro" id="IPR003594">
    <property type="entry name" value="HATPase_dom"/>
</dbReference>
<dbReference type="CDD" id="cd17546">
    <property type="entry name" value="REC_hyHK_CKI1_RcsC-like"/>
    <property type="match status" value="1"/>
</dbReference>
<dbReference type="InterPro" id="IPR011006">
    <property type="entry name" value="CheY-like_superfamily"/>
</dbReference>
<feature type="coiled-coil region" evidence="11">
    <location>
        <begin position="1634"/>
        <end position="1668"/>
    </location>
</feature>
<dbReference type="SMART" id="SM00387">
    <property type="entry name" value="HATPase_c"/>
    <property type="match status" value="1"/>
</dbReference>
<proteinExistence type="predicted"/>
<evidence type="ECO:0000256" key="11">
    <source>
        <dbReference type="SAM" id="Coils"/>
    </source>
</evidence>
<name>A0A373FIU6_COMTE</name>
<dbReference type="GO" id="GO:0000155">
    <property type="term" value="F:phosphorelay sensor kinase activity"/>
    <property type="evidence" value="ECO:0007669"/>
    <property type="project" value="InterPro"/>
</dbReference>
<feature type="compositionally biased region" description="Acidic residues" evidence="12">
    <location>
        <begin position="1354"/>
        <end position="1364"/>
    </location>
</feature>
<dbReference type="InterPro" id="IPR004105">
    <property type="entry name" value="CheA-like_dim"/>
</dbReference>
<dbReference type="Gene3D" id="3.30.565.10">
    <property type="entry name" value="Histidine kinase-like ATPase, C-terminal domain"/>
    <property type="match status" value="1"/>
</dbReference>
<keyword evidence="6" id="KW-0418">Kinase</keyword>
<dbReference type="PROSITE" id="PS50851">
    <property type="entry name" value="CHEW"/>
    <property type="match status" value="1"/>
</dbReference>
<comment type="function">
    <text evidence="8">Involved in the transmission of sensory signals from the chemoreceptors to the flagellar motors. CheA is autophosphorylated; it can transfer its phosphate group to either CheB or CheY.</text>
</comment>
<accession>A0A373FIU6</accession>
<keyword evidence="7" id="KW-0902">Two-component regulatory system</keyword>
<evidence type="ECO:0000259" key="16">
    <source>
        <dbReference type="PROSITE" id="PS50894"/>
    </source>
</evidence>
<evidence type="ECO:0000256" key="8">
    <source>
        <dbReference type="ARBA" id="ARBA00035100"/>
    </source>
</evidence>
<dbReference type="InterPro" id="IPR058661">
    <property type="entry name" value="FimL_2nd"/>
</dbReference>
<comment type="caution">
    <text evidence="17">The sequence shown here is derived from an EMBL/GenBank/DDBJ whole genome shotgun (WGS) entry which is preliminary data.</text>
</comment>
<evidence type="ECO:0000256" key="4">
    <source>
        <dbReference type="ARBA" id="ARBA00022553"/>
    </source>
</evidence>
<evidence type="ECO:0000256" key="9">
    <source>
        <dbReference type="PROSITE-ProRule" id="PRU00110"/>
    </source>
</evidence>
<dbReference type="Gene3D" id="3.40.50.2300">
    <property type="match status" value="1"/>
</dbReference>
<dbReference type="EC" id="2.7.13.3" evidence="2"/>
<evidence type="ECO:0000259" key="14">
    <source>
        <dbReference type="PROSITE" id="PS50110"/>
    </source>
</evidence>
<feature type="domain" description="Response regulatory" evidence="14">
    <location>
        <begin position="2103"/>
        <end position="2219"/>
    </location>
</feature>
<feature type="region of interest" description="Disordered" evidence="12">
    <location>
        <begin position="2223"/>
        <end position="2245"/>
    </location>
</feature>
<evidence type="ECO:0000256" key="2">
    <source>
        <dbReference type="ARBA" id="ARBA00012438"/>
    </source>
</evidence>
<dbReference type="InterPro" id="IPR004358">
    <property type="entry name" value="Sig_transdc_His_kin-like_C"/>
</dbReference>
<dbReference type="InterPro" id="IPR008207">
    <property type="entry name" value="Sig_transdc_His_kin_Hpt_dom"/>
</dbReference>
<dbReference type="InterPro" id="IPR002545">
    <property type="entry name" value="CheW-lke_dom"/>
</dbReference>
<sequence>MSVVDDSPTRAASPAPAEQDLGPLAWVLDEVRKSLEAATKAVGRFVRDADAARQSDLETLDTSALRIARQQLHQACGALEMVGISGPAQVLRGMEAAVNRFVQRPEYCPLEAATTLERTHFALMEYLEAVLAGKQVSAVALFPQYRDTQVLAGNDKAHPADLWPSERRAREPRWATAVPDPLAYGPEARAMLDGVVLRMVKSDDREAAAQMRELCLRFAAGQPEDIGARSFWKIAAAFFDGLARGLITADLYVKRMASRVLMQYASMAKGDSLPPARLLQDLMFFCAQAKPREQAGPVLQAVQEAYSMQAMPLVDYQVARFGRYDPAVLVQARKRIAAAAETWSAVAGGERAKIRNMVDQFGQVAESLVKLQPASHGLARGLIRVAETVDRIGEPPPAELAMEVATAVLYLQASFMTGGHDEQTQAIQSSVLVQRLDAALHGAPSQPLESWMEELYRQASDQQTMGSVVGELRVTLGEAEKNLDQYFRNPGDASVLAPVPGQMSQMRGVLMVLGFDQAATAMQRMRETVEHLMLGEVTQQSRPRIFDKLGSSLGAMGFLIDMLSYQRNMARKLFVYDEEKDELRIVMGQNRGRGPALAAPAVDIATDVAAPVAVTAMPPAAAEAVAPEPVATAPAAPQVPAVEPVPEPAPAPVLEDAMPVIAPSLDTVKTEAVLEPQTPPQPQMPEPAPVALPADLSASFPALSEAEANPWAQTEPASLADLEPPAAAPAGSDALADAMAQVLAGMQSGKTTVDEAQSLEFALDFSAPAPQSAPQPQPAPVAQPVELSAQDLDGDDELLGIFLEEAREVVDNGLQALLTLADEPANLSEQTTLRRAFHTLKGSSRMVGLDEFGEAGWAMEQMLNAWLAEQQPMPEPMQALARDALKAFGAWAQDLELHQAQNWSATPFRAAADAMRMHGERAEVALVPRRGAREELVEPVAEPLLETAEAVEPVEPIEPIEPVEPVLALDSQPEPVLEAPELEVPAEAAADERVEAATLPELEWTPEIPALEFPDLVPQEPAASQAALEVQPEPVPEPSSDLPVPPASTLDLSSDLAFDDLPDLQLPEAAQAPESESTDAVPPAADVVEELDFAAFEAAMRESEQAAIAAQAEPISAEPVQAEPVQAEPVQAESLLPEPVAAEPEPVAELALPEEQQAQADEDEGYKNIDGLRISAPLYSVYLNEADEWSARLDSTLQHWVKQPQQEIPDDAIALAHSLAGSSGTVGFKALSELARLLEHALLHLQPQRFASEPHIRQCLDASDEIRRLLHQFAAGFLKTPLPAVEDALREILASDVQAAEQSEAGADDELMGLDTEWPDAALTAPSDPKDQPLDFAAEVIEPAESLQVPELAAEPEPELEPEAAEPQPSQAEVEAHADQVLDVAEPAALQAPYSLVPSGHSVDQEAELQRRIDEAIALAVHADDDEDDIDVLDQVDPDLFPIFEEEAVDLLPKLGAALRRWHGRPALEDARNETLRALHTLKGSARLAGAMRMGEMAHRLESAVERVDQEKPTADSIEPLLSSFDALQASFDVLRMAGEQVPEQPLDQLEDSLAQAPLHLGAGEAQVEAHAEDAADEDTEVAAAAPVAIQMPAPVVPRATSQQTVRVRAQLLDRLISQTGEVLIARSRVDSRLNQARSALNDLTGNLERLRAQLRDIEVQAESQMQSRLALSKDTAVGFDPLEFDRFTRVQELTRMMAESVNDVATVQRNLQRDLAAAEDDLVAQGRQARDLQRDLLRTRMVEFDSFAERLYAVVRQTSKEMGKQVRLNILGGTIEMDRGMLERMMPAFEHLLRNCVAHGIESPEQRAALGKPAVGTIEIILSQERNDVALSVEDDGAGLNLERIQSKAISLNLWQAGQYMSMEDAGRLIFEPGFSTATEVTGVAGRGIGMDVVRSEVNALGGRIETHSEEGRGSAFRLVLPLTTAVTQVVMLRMGSISMGVPANLVEIVRRVPVETLEESYRQHQFQDGSEVMPFYWAGALWQASLRSDENVGRTRPVVIVRSASQRVALHVDEVLGNQEVVIKNLGPQLSRLPGLTGMSVLPSGAVVQIYNPVALATVHGDSVRAMLAKAEQAAAEGELQAQAAGAGLLGAEGGQTTVPMVLVVDDSITVRRVTQRLLQREGYRVTLAADGLQAMERLQDERPTIVLSDIEMPRMDGFDLLRNIRADHKLEGLPVIMITSRIAQKHREMARELGANHYLGKPYSDEELLGLIQHYALQRSGPAPERNPLSEPVADESGAAAE</sequence>
<evidence type="ECO:0000256" key="3">
    <source>
        <dbReference type="ARBA" id="ARBA00021495"/>
    </source>
</evidence>
<dbReference type="InterPro" id="IPR051315">
    <property type="entry name" value="Bact_Chemotaxis_CheA"/>
</dbReference>
<keyword evidence="4 10" id="KW-0597">Phosphoprotein</keyword>
<dbReference type="PROSITE" id="PS50894">
    <property type="entry name" value="HPT"/>
    <property type="match status" value="3"/>
</dbReference>
<feature type="domain" description="CheW-like" evidence="15">
    <location>
        <begin position="1928"/>
        <end position="2064"/>
    </location>
</feature>
<feature type="modified residue" description="4-aspartylphosphate" evidence="10">
    <location>
        <position position="2152"/>
    </location>
</feature>
<dbReference type="InterPro" id="IPR001789">
    <property type="entry name" value="Sig_transdc_resp-reg_receiver"/>
</dbReference>
<dbReference type="PANTHER" id="PTHR43395">
    <property type="entry name" value="SENSOR HISTIDINE KINASE CHEA"/>
    <property type="match status" value="1"/>
</dbReference>
<evidence type="ECO:0000256" key="12">
    <source>
        <dbReference type="SAM" id="MobiDB-lite"/>
    </source>
</evidence>
<evidence type="ECO:0000256" key="6">
    <source>
        <dbReference type="ARBA" id="ARBA00022777"/>
    </source>
</evidence>
<dbReference type="SMART" id="SM00260">
    <property type="entry name" value="CheW"/>
    <property type="match status" value="1"/>
</dbReference>
<dbReference type="SUPFAM" id="SSF47226">
    <property type="entry name" value="Histidine-containing phosphotransfer domain, HPT domain"/>
    <property type="match status" value="4"/>
</dbReference>